<proteinExistence type="inferred from homology"/>
<protein>
    <recommendedName>
        <fullName evidence="5">Nitrogen permease regulator 2</fullName>
    </recommendedName>
</protein>
<evidence type="ECO:0000256" key="2">
    <source>
        <dbReference type="SAM" id="MobiDB-lite"/>
    </source>
</evidence>
<keyword evidence="4" id="KW-1185">Reference proteome</keyword>
<feature type="region of interest" description="Disordered" evidence="2">
    <location>
        <begin position="357"/>
        <end position="376"/>
    </location>
</feature>
<reference evidence="3 4" key="1">
    <citation type="journal article" date="2016" name="Sci. Rep.">
        <title>Peltaster fructicola genome reveals evolution from an invasive phytopathogen to an ectophytic parasite.</title>
        <authorList>
            <person name="Xu C."/>
            <person name="Chen H."/>
            <person name="Gleason M.L."/>
            <person name="Xu J.R."/>
            <person name="Liu H."/>
            <person name="Zhang R."/>
            <person name="Sun G."/>
        </authorList>
    </citation>
    <scope>NUCLEOTIDE SEQUENCE [LARGE SCALE GENOMIC DNA]</scope>
    <source>
        <strain evidence="3 4">LNHT1506</strain>
    </source>
</reference>
<gene>
    <name evidence="3" type="ORF">AMS68_003561</name>
</gene>
<dbReference type="GO" id="GO:0005096">
    <property type="term" value="F:GTPase activator activity"/>
    <property type="evidence" value="ECO:0007669"/>
    <property type="project" value="TreeGrafter"/>
</dbReference>
<dbReference type="Proteomes" id="UP000503462">
    <property type="component" value="Chromosome 2"/>
</dbReference>
<name>A0A6H0XTI7_9PEZI</name>
<dbReference type="GO" id="GO:0010508">
    <property type="term" value="P:positive regulation of autophagy"/>
    <property type="evidence" value="ECO:0007669"/>
    <property type="project" value="TreeGrafter"/>
</dbReference>
<dbReference type="GO" id="GO:1904262">
    <property type="term" value="P:negative regulation of TORC1 signaling"/>
    <property type="evidence" value="ECO:0007669"/>
    <property type="project" value="TreeGrafter"/>
</dbReference>
<feature type="compositionally biased region" description="Polar residues" evidence="2">
    <location>
        <begin position="358"/>
        <end position="369"/>
    </location>
</feature>
<evidence type="ECO:0000313" key="4">
    <source>
        <dbReference type="Proteomes" id="UP000503462"/>
    </source>
</evidence>
<evidence type="ECO:0000313" key="3">
    <source>
        <dbReference type="EMBL" id="QIW98043.1"/>
    </source>
</evidence>
<dbReference type="OrthoDB" id="338854at2759"/>
<organism evidence="3 4">
    <name type="scientific">Peltaster fructicola</name>
    <dbReference type="NCBI Taxonomy" id="286661"/>
    <lineage>
        <taxon>Eukaryota</taxon>
        <taxon>Fungi</taxon>
        <taxon>Dikarya</taxon>
        <taxon>Ascomycota</taxon>
        <taxon>Pezizomycotina</taxon>
        <taxon>Dothideomycetes</taxon>
        <taxon>Dothideomycetes incertae sedis</taxon>
        <taxon>Peltaster</taxon>
    </lineage>
</organism>
<dbReference type="PANTHER" id="PTHR12991:SF10">
    <property type="entry name" value="GATOR COMPLEX PROTEIN NPRL2"/>
    <property type="match status" value="1"/>
</dbReference>
<dbReference type="InterPro" id="IPR009348">
    <property type="entry name" value="NPR2-like"/>
</dbReference>
<evidence type="ECO:0008006" key="5">
    <source>
        <dbReference type="Google" id="ProtNLM"/>
    </source>
</evidence>
<dbReference type="GO" id="GO:0005774">
    <property type="term" value="C:vacuolar membrane"/>
    <property type="evidence" value="ECO:0007669"/>
    <property type="project" value="TreeGrafter"/>
</dbReference>
<dbReference type="EMBL" id="CP051140">
    <property type="protein sequence ID" value="QIW98043.1"/>
    <property type="molecule type" value="Genomic_DNA"/>
</dbReference>
<dbReference type="PANTHER" id="PTHR12991">
    <property type="entry name" value="NITROGEN PERMEASE REGULATOR 2/TUMOR SUPPRESSOR CANDIDATE 4"/>
    <property type="match status" value="1"/>
</dbReference>
<dbReference type="GO" id="GO:1990130">
    <property type="term" value="C:GATOR1 complex"/>
    <property type="evidence" value="ECO:0007669"/>
    <property type="project" value="TreeGrafter"/>
</dbReference>
<dbReference type="AlphaFoldDB" id="A0A6H0XTI7"/>
<accession>A0A6H0XTI7</accession>
<feature type="region of interest" description="Disordered" evidence="2">
    <location>
        <begin position="389"/>
        <end position="416"/>
    </location>
</feature>
<comment type="similarity">
    <text evidence="1">Belongs to the NPR2 family.</text>
</comment>
<dbReference type="Pfam" id="PF06218">
    <property type="entry name" value="NPR2"/>
    <property type="match status" value="2"/>
</dbReference>
<evidence type="ECO:0000256" key="1">
    <source>
        <dbReference type="ARBA" id="ARBA00008433"/>
    </source>
</evidence>
<sequence>MLKSIFYARFHSERGPVVLRQYPRQSIFTSQRNASHDDTQLIHFNNISSYIIPPYELCNDALSIAHNGHLILGWPVSIEDQNYPRNRFTFNVCFVLDDSIDEDSRRAYRILVRKTARWFKGIEQSDGLLSSISEDNDLPQPVCHDNDIDIVSKTLEQVFYQLSEYGECCIPISDVHVLNLRLDIREPARVVAVHGWGVPLLISELPDQATTTWNLVLQQCYPYINGVNHVQKIADLADVELELVRSNIQMLVGTGNAMLLDIFHSQAIYAPTADMAWFIKDHTLLIECQQYITRDKDNPLRIDELIDLYLYLQPSLTMADFVLAHQQPLSTIDLRRMITFGVIKGFLRRVHRYAQLSEPASTQDTSRPATSFKDPSADARQAWRQAALSSGWATPPSDIPASLKTRAPKTESELRSDEDTKLKRYLNGQHCFDQICVEMNMTEKQIMSRLQGDDFGEITFFVR</sequence>